<feature type="non-terminal residue" evidence="1">
    <location>
        <position position="1"/>
    </location>
</feature>
<name>A0A392U5A6_9FABA</name>
<keyword evidence="2" id="KW-1185">Reference proteome</keyword>
<accession>A0A392U5A6</accession>
<evidence type="ECO:0000313" key="1">
    <source>
        <dbReference type="EMBL" id="MCI67924.1"/>
    </source>
</evidence>
<sequence length="46" mass="5278">DNKLMAMVAGYGGRLWTTTWFHGTLPQSTRFHGSLTRLLHQLTFTK</sequence>
<comment type="caution">
    <text evidence="1">The sequence shown here is derived from an EMBL/GenBank/DDBJ whole genome shotgun (WGS) entry which is preliminary data.</text>
</comment>
<dbReference type="AlphaFoldDB" id="A0A392U5A6"/>
<protein>
    <submittedName>
        <fullName evidence="1">Uncharacterized protein</fullName>
    </submittedName>
</protein>
<dbReference type="Proteomes" id="UP000265520">
    <property type="component" value="Unassembled WGS sequence"/>
</dbReference>
<dbReference type="EMBL" id="LXQA010726763">
    <property type="protein sequence ID" value="MCI67924.1"/>
    <property type="molecule type" value="Genomic_DNA"/>
</dbReference>
<organism evidence="1 2">
    <name type="scientific">Trifolium medium</name>
    <dbReference type="NCBI Taxonomy" id="97028"/>
    <lineage>
        <taxon>Eukaryota</taxon>
        <taxon>Viridiplantae</taxon>
        <taxon>Streptophyta</taxon>
        <taxon>Embryophyta</taxon>
        <taxon>Tracheophyta</taxon>
        <taxon>Spermatophyta</taxon>
        <taxon>Magnoliopsida</taxon>
        <taxon>eudicotyledons</taxon>
        <taxon>Gunneridae</taxon>
        <taxon>Pentapetalae</taxon>
        <taxon>rosids</taxon>
        <taxon>fabids</taxon>
        <taxon>Fabales</taxon>
        <taxon>Fabaceae</taxon>
        <taxon>Papilionoideae</taxon>
        <taxon>50 kb inversion clade</taxon>
        <taxon>NPAAA clade</taxon>
        <taxon>Hologalegina</taxon>
        <taxon>IRL clade</taxon>
        <taxon>Trifolieae</taxon>
        <taxon>Trifolium</taxon>
    </lineage>
</organism>
<reference evidence="1 2" key="1">
    <citation type="journal article" date="2018" name="Front. Plant Sci.">
        <title>Red Clover (Trifolium pratense) and Zigzag Clover (T. medium) - A Picture of Genomic Similarities and Differences.</title>
        <authorList>
            <person name="Dluhosova J."/>
            <person name="Istvanek J."/>
            <person name="Nedelnik J."/>
            <person name="Repkova J."/>
        </authorList>
    </citation>
    <scope>NUCLEOTIDE SEQUENCE [LARGE SCALE GENOMIC DNA]</scope>
    <source>
        <strain evidence="2">cv. 10/8</strain>
        <tissue evidence="1">Leaf</tissue>
    </source>
</reference>
<proteinExistence type="predicted"/>
<evidence type="ECO:0000313" key="2">
    <source>
        <dbReference type="Proteomes" id="UP000265520"/>
    </source>
</evidence>